<evidence type="ECO:0000256" key="1">
    <source>
        <dbReference type="SAM" id="MobiDB-lite"/>
    </source>
</evidence>
<feature type="region of interest" description="Disordered" evidence="1">
    <location>
        <begin position="49"/>
        <end position="77"/>
    </location>
</feature>
<dbReference type="RefSeq" id="XP_045284410.1">
    <property type="nucleotide sequence ID" value="XM_045435104.1"/>
</dbReference>
<dbReference type="Proteomes" id="UP000001631">
    <property type="component" value="Unassembled WGS sequence"/>
</dbReference>
<keyword evidence="2" id="KW-0472">Membrane</keyword>
<feature type="transmembrane region" description="Helical" evidence="2">
    <location>
        <begin position="118"/>
        <end position="143"/>
    </location>
</feature>
<sequence>MARGPHGFLCIASWPSLGGSISVAERGAVRSPHRLLILSPSPSSSIHRRFGLGNNAEQRPTSESSPTRGKSHTLPLPLEGGITHPAGPRLTVHYIHYIHYITTCAGRSASTPQQNLRFLLLLLLFSLLFLLFLLFFNALYPLLASQAIVLWLRHAALPSC</sequence>
<keyword evidence="4" id="KW-1185">Reference proteome</keyword>
<dbReference type="AlphaFoldDB" id="C0NX63"/>
<protein>
    <submittedName>
        <fullName evidence="3">Uncharacterized protein</fullName>
    </submittedName>
</protein>
<evidence type="ECO:0000313" key="3">
    <source>
        <dbReference type="EMBL" id="EEH03929.1"/>
    </source>
</evidence>
<gene>
    <name evidence="3" type="ORF">HCBG_08055</name>
</gene>
<dbReference type="GeneID" id="69041071"/>
<dbReference type="InParanoid" id="C0NX63"/>
<accession>C0NX63</accession>
<keyword evidence="2" id="KW-0812">Transmembrane</keyword>
<keyword evidence="2" id="KW-1133">Transmembrane helix</keyword>
<name>C0NX63_AJECG</name>
<evidence type="ECO:0000256" key="2">
    <source>
        <dbReference type="SAM" id="Phobius"/>
    </source>
</evidence>
<organism evidence="3 4">
    <name type="scientific">Ajellomyces capsulatus (strain G186AR / H82 / ATCC MYA-2454 / RMSCC 2432)</name>
    <name type="common">Darling's disease fungus</name>
    <name type="synonym">Histoplasma capsulatum</name>
    <dbReference type="NCBI Taxonomy" id="447093"/>
    <lineage>
        <taxon>Eukaryota</taxon>
        <taxon>Fungi</taxon>
        <taxon>Dikarya</taxon>
        <taxon>Ascomycota</taxon>
        <taxon>Pezizomycotina</taxon>
        <taxon>Eurotiomycetes</taxon>
        <taxon>Eurotiomycetidae</taxon>
        <taxon>Onygenales</taxon>
        <taxon>Ajellomycetaceae</taxon>
        <taxon>Histoplasma</taxon>
    </lineage>
</organism>
<dbReference type="EMBL" id="GG663375">
    <property type="protein sequence ID" value="EEH03929.1"/>
    <property type="molecule type" value="Genomic_DNA"/>
</dbReference>
<proteinExistence type="predicted"/>
<dbReference type="HOGENOM" id="CLU_1651660_0_0_1"/>
<evidence type="ECO:0000313" key="4">
    <source>
        <dbReference type="Proteomes" id="UP000001631"/>
    </source>
</evidence>
<reference evidence="3" key="1">
    <citation type="submission" date="2009-02" db="EMBL/GenBank/DDBJ databases">
        <title>The Genome Sequence of Ajellomyces capsulatus strain G186AR.</title>
        <authorList>
            <consortium name="The Broad Institute Genome Sequencing Platform"/>
            <person name="Champion M."/>
            <person name="Cuomo C."/>
            <person name="Ma L.-J."/>
            <person name="Henn M.R."/>
            <person name="Sil A."/>
            <person name="Goldman B."/>
            <person name="Young S.K."/>
            <person name="Kodira C.D."/>
            <person name="Zeng Q."/>
            <person name="Koehrsen M."/>
            <person name="Alvarado L."/>
            <person name="Berlin A."/>
            <person name="Borenstein D."/>
            <person name="Chen Z."/>
            <person name="Engels R."/>
            <person name="Freedman E."/>
            <person name="Gellesch M."/>
            <person name="Goldberg J."/>
            <person name="Griggs A."/>
            <person name="Gujja S."/>
            <person name="Heiman D."/>
            <person name="Hepburn T."/>
            <person name="Howarth C."/>
            <person name="Jen D."/>
            <person name="Larson L."/>
            <person name="Lewis B."/>
            <person name="Mehta T."/>
            <person name="Park D."/>
            <person name="Pearson M."/>
            <person name="Roberts A."/>
            <person name="Saif S."/>
            <person name="Shea T."/>
            <person name="Shenoy N."/>
            <person name="Sisk P."/>
            <person name="Stolte C."/>
            <person name="Sykes S."/>
            <person name="Walk T."/>
            <person name="White J."/>
            <person name="Yandava C."/>
            <person name="Klein B."/>
            <person name="McEwen J.G."/>
            <person name="Puccia R."/>
            <person name="Goldman G.H."/>
            <person name="Felipe M.S."/>
            <person name="Nino-Vega G."/>
            <person name="San-Blas G."/>
            <person name="Taylor J."/>
            <person name="Mendoza L."/>
            <person name="Galagan J."/>
            <person name="Nusbaum C."/>
            <person name="Birren B."/>
        </authorList>
    </citation>
    <scope>NUCLEOTIDE SEQUENCE</scope>
    <source>
        <strain evidence="3">G186AR</strain>
    </source>
</reference>
<feature type="compositionally biased region" description="Polar residues" evidence="1">
    <location>
        <begin position="55"/>
        <end position="68"/>
    </location>
</feature>